<sequence>MWVPGRITFARGALSAQDNVTHLDRAFSCFHYQTAASFVQRTSCAALELCDGISIKTCGDNHCYYQMIIYKQSYKAMPIIKE</sequence>
<dbReference type="EMBL" id="REGN01002747">
    <property type="protein sequence ID" value="RNA26379.1"/>
    <property type="molecule type" value="Genomic_DNA"/>
</dbReference>
<dbReference type="Proteomes" id="UP000276133">
    <property type="component" value="Unassembled WGS sequence"/>
</dbReference>
<organism evidence="1 2">
    <name type="scientific">Brachionus plicatilis</name>
    <name type="common">Marine rotifer</name>
    <name type="synonym">Brachionus muelleri</name>
    <dbReference type="NCBI Taxonomy" id="10195"/>
    <lineage>
        <taxon>Eukaryota</taxon>
        <taxon>Metazoa</taxon>
        <taxon>Spiralia</taxon>
        <taxon>Gnathifera</taxon>
        <taxon>Rotifera</taxon>
        <taxon>Eurotatoria</taxon>
        <taxon>Monogononta</taxon>
        <taxon>Pseudotrocha</taxon>
        <taxon>Ploima</taxon>
        <taxon>Brachionidae</taxon>
        <taxon>Brachionus</taxon>
    </lineage>
</organism>
<dbReference type="AlphaFoldDB" id="A0A3M7RSE7"/>
<comment type="caution">
    <text evidence="1">The sequence shown here is derived from an EMBL/GenBank/DDBJ whole genome shotgun (WGS) entry which is preliminary data.</text>
</comment>
<keyword evidence="2" id="KW-1185">Reference proteome</keyword>
<evidence type="ECO:0000313" key="2">
    <source>
        <dbReference type="Proteomes" id="UP000276133"/>
    </source>
</evidence>
<proteinExistence type="predicted"/>
<gene>
    <name evidence="1" type="ORF">BpHYR1_000948</name>
</gene>
<accession>A0A3M7RSE7</accession>
<reference evidence="1 2" key="1">
    <citation type="journal article" date="2018" name="Sci. Rep.">
        <title>Genomic signatures of local adaptation to the degree of environmental predictability in rotifers.</title>
        <authorList>
            <person name="Franch-Gras L."/>
            <person name="Hahn C."/>
            <person name="Garcia-Roger E.M."/>
            <person name="Carmona M.J."/>
            <person name="Serra M."/>
            <person name="Gomez A."/>
        </authorList>
    </citation>
    <scope>NUCLEOTIDE SEQUENCE [LARGE SCALE GENOMIC DNA]</scope>
    <source>
        <strain evidence="1">HYR1</strain>
    </source>
</reference>
<evidence type="ECO:0000313" key="1">
    <source>
        <dbReference type="EMBL" id="RNA26379.1"/>
    </source>
</evidence>
<protein>
    <submittedName>
        <fullName evidence="1">Uncharacterized protein</fullName>
    </submittedName>
</protein>
<name>A0A3M7RSE7_BRAPC</name>